<dbReference type="SMART" id="SM00066">
    <property type="entry name" value="GAL4"/>
    <property type="match status" value="1"/>
</dbReference>
<evidence type="ECO:0000256" key="5">
    <source>
        <dbReference type="ARBA" id="ARBA00023163"/>
    </source>
</evidence>
<dbReference type="PROSITE" id="PS00463">
    <property type="entry name" value="ZN2_CY6_FUNGAL_1"/>
    <property type="match status" value="1"/>
</dbReference>
<evidence type="ECO:0000259" key="8">
    <source>
        <dbReference type="PROSITE" id="PS50048"/>
    </source>
</evidence>
<dbReference type="Pfam" id="PF00172">
    <property type="entry name" value="Zn_clus"/>
    <property type="match status" value="1"/>
</dbReference>
<comment type="caution">
    <text evidence="9">The sequence shown here is derived from an EMBL/GenBank/DDBJ whole genome shotgun (WGS) entry which is preliminary data.</text>
</comment>
<keyword evidence="5" id="KW-0804">Transcription</keyword>
<dbReference type="GO" id="GO:0003677">
    <property type="term" value="F:DNA binding"/>
    <property type="evidence" value="ECO:0007669"/>
    <property type="project" value="UniProtKB-KW"/>
</dbReference>
<evidence type="ECO:0000313" key="10">
    <source>
        <dbReference type="Proteomes" id="UP000664132"/>
    </source>
</evidence>
<dbReference type="AlphaFoldDB" id="A0A8H7WF94"/>
<keyword evidence="4" id="KW-0238">DNA-binding</keyword>
<dbReference type="CDD" id="cd00067">
    <property type="entry name" value="GAL4"/>
    <property type="match status" value="1"/>
</dbReference>
<dbReference type="InterPro" id="IPR001138">
    <property type="entry name" value="Zn2Cys6_DnaBD"/>
</dbReference>
<keyword evidence="2" id="KW-0862">Zinc</keyword>
<dbReference type="PANTHER" id="PTHR36206:SF4">
    <property type="entry name" value="HYPOTHETICAL CONSERVED PROTEIN (EUROFUNG)-RELATED"/>
    <property type="match status" value="1"/>
</dbReference>
<dbReference type="SUPFAM" id="SSF57701">
    <property type="entry name" value="Zn2/Cys6 DNA-binding domain"/>
    <property type="match status" value="1"/>
</dbReference>
<gene>
    <name evidence="9" type="ORF">IFR04_003162</name>
</gene>
<organism evidence="9 10">
    <name type="scientific">Cadophora malorum</name>
    <dbReference type="NCBI Taxonomy" id="108018"/>
    <lineage>
        <taxon>Eukaryota</taxon>
        <taxon>Fungi</taxon>
        <taxon>Dikarya</taxon>
        <taxon>Ascomycota</taxon>
        <taxon>Pezizomycotina</taxon>
        <taxon>Leotiomycetes</taxon>
        <taxon>Helotiales</taxon>
        <taxon>Ploettnerulaceae</taxon>
        <taxon>Cadophora</taxon>
    </lineage>
</organism>
<sequence>MFKSMCDVFPLQPEEGSGTSGSGELSLRPLSVNIVSEAGSMIKSKEKKSRRGLPKTRTGCRTCKQRRIKCDESRPACQRCLKAGYICDGYDSKKSPSPRDSSKRELLPKTTNSPGSPIANRSTVRILLPAQPSLQSHAPGAQPQDLEYFQYFQEQTVLELCGGFDEPLWNRFILQACQEAPFVRHIALSLAAQGRAEKAKLALNQPQKEGGSAHESYALRKYSSSLPQIRQYLAGTKNPDPKMFLVAGLLIFLFEFQQGNKDMATKQLKTTLALFKNMRSIRSEGYTHVHRLAFPDTLEEAVVEMVVRLESHISNDHGEQSEKSLGIVHVHNAAPIVFPRVFNSVCEAQRFHNHIQYWGSPNFAGDASKCVFAYWQRAMGVDVEIPEKRVVSVEEYNGRLREMKQWGRSFRPLLKELKERESREYACALVLYIQWLAFMMVICKRLGWVLDASSPGGDDFIEPTDEDVDDLCWMAVQSGQELCANKYFLRCFVFDVGVLPTFILFMLGTDDMDIRFGITQVLKGMIPRRESVWDSVAVSGIADFLLSCGPSLKIP</sequence>
<keyword evidence="10" id="KW-1185">Reference proteome</keyword>
<evidence type="ECO:0000256" key="6">
    <source>
        <dbReference type="ARBA" id="ARBA00023242"/>
    </source>
</evidence>
<evidence type="ECO:0000256" key="7">
    <source>
        <dbReference type="SAM" id="MobiDB-lite"/>
    </source>
</evidence>
<proteinExistence type="predicted"/>
<accession>A0A8H7WF94</accession>
<evidence type="ECO:0000256" key="3">
    <source>
        <dbReference type="ARBA" id="ARBA00023015"/>
    </source>
</evidence>
<dbReference type="InterPro" id="IPR036864">
    <property type="entry name" value="Zn2-C6_fun-type_DNA-bd_sf"/>
</dbReference>
<evidence type="ECO:0000256" key="4">
    <source>
        <dbReference type="ARBA" id="ARBA00023125"/>
    </source>
</evidence>
<dbReference type="Proteomes" id="UP000664132">
    <property type="component" value="Unassembled WGS sequence"/>
</dbReference>
<dbReference type="PRINTS" id="PR00755">
    <property type="entry name" value="AFLATOXINBRP"/>
</dbReference>
<feature type="region of interest" description="Disordered" evidence="7">
    <location>
        <begin position="91"/>
        <end position="121"/>
    </location>
</feature>
<protein>
    <recommendedName>
        <fullName evidence="8">Zn(2)-C6 fungal-type domain-containing protein</fullName>
    </recommendedName>
</protein>
<keyword evidence="1" id="KW-0479">Metal-binding</keyword>
<dbReference type="EMBL" id="JAFJYH010000030">
    <property type="protein sequence ID" value="KAG4423737.1"/>
    <property type="molecule type" value="Genomic_DNA"/>
</dbReference>
<name>A0A8H7WF94_9HELO</name>
<keyword evidence="3" id="KW-0805">Transcription regulation</keyword>
<dbReference type="GO" id="GO:0008270">
    <property type="term" value="F:zinc ion binding"/>
    <property type="evidence" value="ECO:0007669"/>
    <property type="project" value="InterPro"/>
</dbReference>
<evidence type="ECO:0000313" key="9">
    <source>
        <dbReference type="EMBL" id="KAG4423737.1"/>
    </source>
</evidence>
<dbReference type="GO" id="GO:0000981">
    <property type="term" value="F:DNA-binding transcription factor activity, RNA polymerase II-specific"/>
    <property type="evidence" value="ECO:0007669"/>
    <property type="project" value="InterPro"/>
</dbReference>
<dbReference type="InterPro" id="IPR052360">
    <property type="entry name" value="Transcr_Regulatory_Proteins"/>
</dbReference>
<evidence type="ECO:0000256" key="1">
    <source>
        <dbReference type="ARBA" id="ARBA00022723"/>
    </source>
</evidence>
<feature type="domain" description="Zn(2)-C6 fungal-type" evidence="8">
    <location>
        <begin position="59"/>
        <end position="87"/>
    </location>
</feature>
<dbReference type="PANTHER" id="PTHR36206">
    <property type="entry name" value="ASPERCRYPTIN BIOSYNTHESIS CLUSTER-SPECIFIC TRANSCRIPTION REGULATOR ATNN-RELATED"/>
    <property type="match status" value="1"/>
</dbReference>
<dbReference type="PROSITE" id="PS50048">
    <property type="entry name" value="ZN2_CY6_FUNGAL_2"/>
    <property type="match status" value="1"/>
</dbReference>
<reference evidence="9" key="1">
    <citation type="submission" date="2021-02" db="EMBL/GenBank/DDBJ databases">
        <title>Genome sequence Cadophora malorum strain M34.</title>
        <authorList>
            <person name="Stefanovic E."/>
            <person name="Vu D."/>
            <person name="Scully C."/>
            <person name="Dijksterhuis J."/>
            <person name="Roader J."/>
            <person name="Houbraken J."/>
        </authorList>
    </citation>
    <scope>NUCLEOTIDE SEQUENCE</scope>
    <source>
        <strain evidence="9">M34</strain>
    </source>
</reference>
<evidence type="ECO:0000256" key="2">
    <source>
        <dbReference type="ARBA" id="ARBA00022833"/>
    </source>
</evidence>
<keyword evidence="6" id="KW-0539">Nucleus</keyword>
<feature type="compositionally biased region" description="Polar residues" evidence="7">
    <location>
        <begin position="109"/>
        <end position="121"/>
    </location>
</feature>
<dbReference type="OrthoDB" id="39175at2759"/>
<dbReference type="Gene3D" id="4.10.240.10">
    <property type="entry name" value="Zn(2)-C6 fungal-type DNA-binding domain"/>
    <property type="match status" value="1"/>
</dbReference>